<evidence type="ECO:0000313" key="3">
    <source>
        <dbReference type="Proteomes" id="UP000646478"/>
    </source>
</evidence>
<evidence type="ECO:0000259" key="1">
    <source>
        <dbReference type="Pfam" id="PF03781"/>
    </source>
</evidence>
<organism evidence="2 3">
    <name type="scientific">Brucella endophytica</name>
    <dbReference type="NCBI Taxonomy" id="1963359"/>
    <lineage>
        <taxon>Bacteria</taxon>
        <taxon>Pseudomonadati</taxon>
        <taxon>Pseudomonadota</taxon>
        <taxon>Alphaproteobacteria</taxon>
        <taxon>Hyphomicrobiales</taxon>
        <taxon>Brucellaceae</taxon>
        <taxon>Brucella/Ochrobactrum group</taxon>
        <taxon>Brucella</taxon>
    </lineage>
</organism>
<dbReference type="SUPFAM" id="SSF56436">
    <property type="entry name" value="C-type lectin-like"/>
    <property type="match status" value="1"/>
</dbReference>
<dbReference type="InterPro" id="IPR042095">
    <property type="entry name" value="SUMF_sf"/>
</dbReference>
<dbReference type="PANTHER" id="PTHR23150:SF19">
    <property type="entry name" value="FORMYLGLYCINE-GENERATING ENZYME"/>
    <property type="match status" value="1"/>
</dbReference>
<protein>
    <submittedName>
        <fullName evidence="2">Nitrate reductase</fullName>
    </submittedName>
</protein>
<evidence type="ECO:0000313" key="2">
    <source>
        <dbReference type="EMBL" id="GGB01829.1"/>
    </source>
</evidence>
<reference evidence="2" key="1">
    <citation type="journal article" date="2014" name="Int. J. Syst. Evol. Microbiol.">
        <title>Complete genome sequence of Corynebacterium casei LMG S-19264T (=DSM 44701T), isolated from a smear-ripened cheese.</title>
        <authorList>
            <consortium name="US DOE Joint Genome Institute (JGI-PGF)"/>
            <person name="Walter F."/>
            <person name="Albersmeier A."/>
            <person name="Kalinowski J."/>
            <person name="Ruckert C."/>
        </authorList>
    </citation>
    <scope>NUCLEOTIDE SEQUENCE</scope>
    <source>
        <strain evidence="2">CGMCC 1.15082</strain>
    </source>
</reference>
<feature type="domain" description="Sulfatase-modifying factor enzyme-like" evidence="1">
    <location>
        <begin position="36"/>
        <end position="270"/>
    </location>
</feature>
<sequence length="298" mass="32452">MRVISVSVHIFASAALLGAGVPSGQGKSTTAAPLAPVLVRIEPGEFRYRVAGEFTVEGQPVDGPLIRMKITRPFSIMETQVSEADYDRCVADAACEAREGGGSRPDFPAVGVNWQDANAYAEWLSRKTGQRWRLPTDEEWWLAAGSRAKDEALGASANGGFAERWLAKYDQEALRKSNAEKAPRSFGSFGKNENGLHDIAGNVWEWTDSCFTRQALGPAGVPKGELTVNCGVRVVAGEHRSYVPDFIRDPRSGGCSVGTPPANLGFRLVRDDSEGSLFSRLLASIRSSRSWHDWPRIE</sequence>
<dbReference type="Pfam" id="PF03781">
    <property type="entry name" value="FGE-sulfatase"/>
    <property type="match status" value="1"/>
</dbReference>
<comment type="caution">
    <text evidence="2">The sequence shown here is derived from an EMBL/GenBank/DDBJ whole genome shotgun (WGS) entry which is preliminary data.</text>
</comment>
<dbReference type="GO" id="GO:0120147">
    <property type="term" value="F:formylglycine-generating oxidase activity"/>
    <property type="evidence" value="ECO:0007669"/>
    <property type="project" value="TreeGrafter"/>
</dbReference>
<dbReference type="InterPro" id="IPR005532">
    <property type="entry name" value="SUMF_dom"/>
</dbReference>
<gene>
    <name evidence="2" type="ORF">GCM10011491_32530</name>
</gene>
<name>A0A916SL77_9HYPH</name>
<dbReference type="Gene3D" id="3.90.1580.10">
    <property type="entry name" value="paralog of FGE (formylglycine-generating enzyme)"/>
    <property type="match status" value="1"/>
</dbReference>
<dbReference type="InterPro" id="IPR016187">
    <property type="entry name" value="CTDL_fold"/>
</dbReference>
<accession>A0A916SL77</accession>
<dbReference type="RefSeq" id="WP_188825243.1">
    <property type="nucleotide sequence ID" value="NZ_BMHH01000014.1"/>
</dbReference>
<dbReference type="AlphaFoldDB" id="A0A916SL77"/>
<dbReference type="Proteomes" id="UP000646478">
    <property type="component" value="Unassembled WGS sequence"/>
</dbReference>
<proteinExistence type="predicted"/>
<dbReference type="PANTHER" id="PTHR23150">
    <property type="entry name" value="SULFATASE MODIFYING FACTOR 1, 2"/>
    <property type="match status" value="1"/>
</dbReference>
<keyword evidence="3" id="KW-1185">Reference proteome</keyword>
<dbReference type="InterPro" id="IPR051043">
    <property type="entry name" value="Sulfatase_Mod_Factor_Kinase"/>
</dbReference>
<reference evidence="2" key="2">
    <citation type="submission" date="2020-09" db="EMBL/GenBank/DDBJ databases">
        <authorList>
            <person name="Sun Q."/>
            <person name="Zhou Y."/>
        </authorList>
    </citation>
    <scope>NUCLEOTIDE SEQUENCE</scope>
    <source>
        <strain evidence="2">CGMCC 1.15082</strain>
    </source>
</reference>
<dbReference type="EMBL" id="BMHH01000014">
    <property type="protein sequence ID" value="GGB01829.1"/>
    <property type="molecule type" value="Genomic_DNA"/>
</dbReference>